<accession>A0A6N8EE22</accession>
<dbReference type="AlphaFoldDB" id="A0A6N8EE22"/>
<organism evidence="2 3">
    <name type="scientific">Allochromatium palmeri</name>
    <dbReference type="NCBI Taxonomy" id="231048"/>
    <lineage>
        <taxon>Bacteria</taxon>
        <taxon>Pseudomonadati</taxon>
        <taxon>Pseudomonadota</taxon>
        <taxon>Gammaproteobacteria</taxon>
        <taxon>Chromatiales</taxon>
        <taxon>Chromatiaceae</taxon>
        <taxon>Allochromatium</taxon>
    </lineage>
</organism>
<sequence>MHTDDRAKPGFNPEEVKKSAERYFGPDGITLDAIKRFLADSGSPPLPDVGKLLQLAIDLPRSEELGKGWERLLKSNDLGALIDDPKACTEKHGIGSDVIKTRLEAFQRRLDDMEPIQFPDPSMIAQLLLTMAEHLTDNMNETPKMTDLAETIQRNEDLIGQNEALLSQTDRLLSEHRALLEQHGLTPDAVRRFIESDAVSPEDREHIRQELAKAQEEITAREAQIETEQALDAKTSYAKKPKMRSMV</sequence>
<name>A0A6N8EE22_9GAMM</name>
<dbReference type="OrthoDB" id="9808813at2"/>
<comment type="caution">
    <text evidence="2">The sequence shown here is derived from an EMBL/GenBank/DDBJ whole genome shotgun (WGS) entry which is preliminary data.</text>
</comment>
<keyword evidence="1" id="KW-0175">Coiled coil</keyword>
<dbReference type="EMBL" id="WNKT01000042">
    <property type="protein sequence ID" value="MTW22483.1"/>
    <property type="molecule type" value="Genomic_DNA"/>
</dbReference>
<gene>
    <name evidence="2" type="ORF">GJ668_15525</name>
</gene>
<dbReference type="RefSeq" id="WP_155451046.1">
    <property type="nucleotide sequence ID" value="NZ_WNKT01000042.1"/>
</dbReference>
<feature type="coiled-coil region" evidence="1">
    <location>
        <begin position="204"/>
        <end position="231"/>
    </location>
</feature>
<evidence type="ECO:0000313" key="3">
    <source>
        <dbReference type="Proteomes" id="UP000434044"/>
    </source>
</evidence>
<reference evidence="2 3" key="1">
    <citation type="submission" date="2019-11" db="EMBL/GenBank/DDBJ databases">
        <title>Whole-genome sequence of the anaerobic purple sulfur bacterium Allochromatium palmeri DSM 15591.</title>
        <authorList>
            <person name="Kyndt J.A."/>
            <person name="Meyer T.E."/>
        </authorList>
    </citation>
    <scope>NUCLEOTIDE SEQUENCE [LARGE SCALE GENOMIC DNA]</scope>
    <source>
        <strain evidence="2 3">DSM 15591</strain>
    </source>
</reference>
<dbReference type="Proteomes" id="UP000434044">
    <property type="component" value="Unassembled WGS sequence"/>
</dbReference>
<protein>
    <submittedName>
        <fullName evidence="2">Uncharacterized protein</fullName>
    </submittedName>
</protein>
<proteinExistence type="predicted"/>
<evidence type="ECO:0000313" key="2">
    <source>
        <dbReference type="EMBL" id="MTW22483.1"/>
    </source>
</evidence>
<evidence type="ECO:0000256" key="1">
    <source>
        <dbReference type="SAM" id="Coils"/>
    </source>
</evidence>
<keyword evidence="3" id="KW-1185">Reference proteome</keyword>